<comment type="caution">
    <text evidence="3">The sequence shown here is derived from an EMBL/GenBank/DDBJ whole genome shotgun (WGS) entry which is preliminary data.</text>
</comment>
<evidence type="ECO:0000259" key="2">
    <source>
        <dbReference type="Pfam" id="PF01551"/>
    </source>
</evidence>
<dbReference type="Gene3D" id="2.70.70.10">
    <property type="entry name" value="Glucose Permease (Domain IIA)"/>
    <property type="match status" value="1"/>
</dbReference>
<protein>
    <submittedName>
        <fullName evidence="3">Peptidoglycan DD-metalloendopeptidase family protein</fullName>
    </submittedName>
</protein>
<feature type="signal peptide" evidence="1">
    <location>
        <begin position="1"/>
        <end position="18"/>
    </location>
</feature>
<feature type="chain" id="PRO_5042126771" evidence="1">
    <location>
        <begin position="19"/>
        <end position="285"/>
    </location>
</feature>
<dbReference type="InterPro" id="IPR016047">
    <property type="entry name" value="M23ase_b-sheet_dom"/>
</dbReference>
<name>A0AAE3EF04_9SPIR</name>
<accession>A0AAE3EF04</accession>
<proteinExistence type="predicted"/>
<reference evidence="3" key="1">
    <citation type="submission" date="2021-08" db="EMBL/GenBank/DDBJ databases">
        <title>Comparative analyses of Brucepasteria parasyntrophica and Teretinema zuelzerae.</title>
        <authorList>
            <person name="Song Y."/>
            <person name="Brune A."/>
        </authorList>
    </citation>
    <scope>NUCLEOTIDE SEQUENCE</scope>
    <source>
        <strain evidence="3">DSM 1903</strain>
    </source>
</reference>
<gene>
    <name evidence="3" type="ORF">K7J14_01155</name>
</gene>
<feature type="domain" description="M23ase beta-sheet core" evidence="2">
    <location>
        <begin position="48"/>
        <end position="135"/>
    </location>
</feature>
<evidence type="ECO:0000313" key="4">
    <source>
        <dbReference type="Proteomes" id="UP001198163"/>
    </source>
</evidence>
<evidence type="ECO:0000313" key="3">
    <source>
        <dbReference type="EMBL" id="MCD1653304.1"/>
    </source>
</evidence>
<dbReference type="Proteomes" id="UP001198163">
    <property type="component" value="Unassembled WGS sequence"/>
</dbReference>
<dbReference type="EMBL" id="JAINWA010000001">
    <property type="protein sequence ID" value="MCD1653304.1"/>
    <property type="molecule type" value="Genomic_DNA"/>
</dbReference>
<keyword evidence="4" id="KW-1185">Reference proteome</keyword>
<organism evidence="3 4">
    <name type="scientific">Teretinema zuelzerae</name>
    <dbReference type="NCBI Taxonomy" id="156"/>
    <lineage>
        <taxon>Bacteria</taxon>
        <taxon>Pseudomonadati</taxon>
        <taxon>Spirochaetota</taxon>
        <taxon>Spirochaetia</taxon>
        <taxon>Spirochaetales</taxon>
        <taxon>Treponemataceae</taxon>
        <taxon>Teretinema</taxon>
    </lineage>
</organism>
<dbReference type="AlphaFoldDB" id="A0AAE3EF04"/>
<sequence>MKKINAALLTFLAAVQLASLEWPSSLMNATSVFGQKTDSTVQRGIVLSKTEEVRVAGDGEVLFVMEESSNLSGFPGTLGNAVLVAHEDSLISVYGNLDDLLRVAEAIQVESGAIIGAAKKNPGENEGDCFFQVYDTDRKNLLNPQMLLPSIPDSKAPVIRNASAVSIANGQAYPLGTLKTLKQGKYRIIAEIFDTVNSGNAELGIFRASVLVNGAETASVPFELFKEKDGKLSVGTDIDGSVLYTDDARLNLGEIRISRGRADITIVARDIAGNERSVQFGLTVE</sequence>
<keyword evidence="1" id="KW-0732">Signal</keyword>
<dbReference type="RefSeq" id="WP_230752224.1">
    <property type="nucleotide sequence ID" value="NZ_JAINWA010000001.1"/>
</dbReference>
<evidence type="ECO:0000256" key="1">
    <source>
        <dbReference type="SAM" id="SignalP"/>
    </source>
</evidence>
<dbReference type="InterPro" id="IPR011055">
    <property type="entry name" value="Dup_hybrid_motif"/>
</dbReference>
<dbReference type="Pfam" id="PF01551">
    <property type="entry name" value="Peptidase_M23"/>
    <property type="match status" value="1"/>
</dbReference>